<sequence>MATELSHLLLMKTRRNYAAVCNALERAGISSHNGEGVQGATREGKSPTYLKINRLGVLLERHCHDNQHFRFRPTQLFQQPQTRLQPLQPGLQLPKPACSFTGAPTARKAFDPVADPDTGSRPLDAAHGSLCFA</sequence>
<dbReference type="Proteomes" id="UP001295444">
    <property type="component" value="Chromosome 05"/>
</dbReference>
<dbReference type="AlphaFoldDB" id="A0AAD1W9M7"/>
<protein>
    <submittedName>
        <fullName evidence="1">Uncharacterized protein</fullName>
    </submittedName>
</protein>
<evidence type="ECO:0000313" key="2">
    <source>
        <dbReference type="Proteomes" id="UP001295444"/>
    </source>
</evidence>
<gene>
    <name evidence="1" type="ORF">PECUL_23A001164</name>
</gene>
<accession>A0AAD1W9M7</accession>
<dbReference type="EMBL" id="OW240916">
    <property type="protein sequence ID" value="CAH2294050.1"/>
    <property type="molecule type" value="Genomic_DNA"/>
</dbReference>
<evidence type="ECO:0000313" key="1">
    <source>
        <dbReference type="EMBL" id="CAH2294050.1"/>
    </source>
</evidence>
<name>A0AAD1W9M7_PELCU</name>
<keyword evidence="2" id="KW-1185">Reference proteome</keyword>
<proteinExistence type="predicted"/>
<reference evidence="1" key="1">
    <citation type="submission" date="2022-03" db="EMBL/GenBank/DDBJ databases">
        <authorList>
            <person name="Alioto T."/>
            <person name="Alioto T."/>
            <person name="Gomez Garrido J."/>
        </authorList>
    </citation>
    <scope>NUCLEOTIDE SEQUENCE</scope>
</reference>
<organism evidence="1 2">
    <name type="scientific">Pelobates cultripes</name>
    <name type="common">Western spadefoot toad</name>
    <dbReference type="NCBI Taxonomy" id="61616"/>
    <lineage>
        <taxon>Eukaryota</taxon>
        <taxon>Metazoa</taxon>
        <taxon>Chordata</taxon>
        <taxon>Craniata</taxon>
        <taxon>Vertebrata</taxon>
        <taxon>Euteleostomi</taxon>
        <taxon>Amphibia</taxon>
        <taxon>Batrachia</taxon>
        <taxon>Anura</taxon>
        <taxon>Pelobatoidea</taxon>
        <taxon>Pelobatidae</taxon>
        <taxon>Pelobates</taxon>
    </lineage>
</organism>